<dbReference type="PANTHER" id="PTHR43464">
    <property type="entry name" value="METHYLTRANSFERASE"/>
    <property type="match status" value="1"/>
</dbReference>
<feature type="binding site" evidence="3">
    <location>
        <position position="92"/>
    </location>
    <ligand>
        <name>carboxy-S-adenosyl-L-methionine</name>
        <dbReference type="ChEBI" id="CHEBI:134278"/>
    </ligand>
</feature>
<dbReference type="HAMAP" id="MF_01590">
    <property type="entry name" value="tRNA_carboxymethyltr_CmoB"/>
    <property type="match status" value="1"/>
</dbReference>
<name>A0A0S2THA0_9GAMM</name>
<gene>
    <name evidence="3" type="primary">cmoB</name>
    <name evidence="4" type="ORF">Tel_15770</name>
</gene>
<evidence type="ECO:0000313" key="4">
    <source>
        <dbReference type="EMBL" id="ALP54488.1"/>
    </source>
</evidence>
<dbReference type="NCBIfam" id="TIGR00452">
    <property type="entry name" value="tRNA 5-methoxyuridine(34)/uridine 5-oxyacetic acid(34) synthase CmoB"/>
    <property type="match status" value="1"/>
</dbReference>
<feature type="binding site" evidence="3">
    <location>
        <begin position="181"/>
        <end position="182"/>
    </location>
    <ligand>
        <name>carboxy-S-adenosyl-L-methionine</name>
        <dbReference type="ChEBI" id="CHEBI:134278"/>
    </ligand>
</feature>
<feature type="binding site" evidence="3">
    <location>
        <position position="316"/>
    </location>
    <ligand>
        <name>carboxy-S-adenosyl-L-methionine</name>
        <dbReference type="ChEBI" id="CHEBI:134278"/>
    </ligand>
</feature>
<evidence type="ECO:0000313" key="5">
    <source>
        <dbReference type="Proteomes" id="UP000055136"/>
    </source>
</evidence>
<keyword evidence="2 3" id="KW-0819">tRNA processing</keyword>
<feature type="binding site" evidence="3">
    <location>
        <position position="197"/>
    </location>
    <ligand>
        <name>carboxy-S-adenosyl-L-methionine</name>
        <dbReference type="ChEBI" id="CHEBI:134278"/>
    </ligand>
</feature>
<comment type="function">
    <text evidence="3">Catalyzes carboxymethyl transfer from carboxy-S-adenosyl-L-methionine (Cx-SAM) to 5-hydroxyuridine (ho5U) to form 5-carboxymethoxyuridine (cmo5U) at position 34 in tRNAs.</text>
</comment>
<dbReference type="Proteomes" id="UP000055136">
    <property type="component" value="Chromosome"/>
</dbReference>
<feature type="binding site" evidence="3">
    <location>
        <position position="106"/>
    </location>
    <ligand>
        <name>carboxy-S-adenosyl-L-methionine</name>
        <dbReference type="ChEBI" id="CHEBI:134278"/>
    </ligand>
</feature>
<proteinExistence type="inferred from homology"/>
<dbReference type="InterPro" id="IPR027555">
    <property type="entry name" value="Mo5U34_MeTrfas-like"/>
</dbReference>
<dbReference type="SUPFAM" id="SSF53335">
    <property type="entry name" value="S-adenosyl-L-methionine-dependent methyltransferases"/>
    <property type="match status" value="1"/>
</dbReference>
<dbReference type="KEGG" id="tee:Tel_15770"/>
<dbReference type="PANTHER" id="PTHR43464:SF95">
    <property type="entry name" value="TRNA U34 CARBOXYMETHYLTRANSFERASE"/>
    <property type="match status" value="1"/>
</dbReference>
<dbReference type="EMBL" id="CP013099">
    <property type="protein sequence ID" value="ALP54488.1"/>
    <property type="molecule type" value="Genomic_DNA"/>
</dbReference>
<feature type="binding site" evidence="3">
    <location>
        <begin position="153"/>
        <end position="155"/>
    </location>
    <ligand>
        <name>carboxy-S-adenosyl-L-methionine</name>
        <dbReference type="ChEBI" id="CHEBI:134278"/>
    </ligand>
</feature>
<keyword evidence="1 3" id="KW-0808">Transferase</keyword>
<feature type="binding site" evidence="3">
    <location>
        <position position="111"/>
    </location>
    <ligand>
        <name>carboxy-S-adenosyl-L-methionine</name>
        <dbReference type="ChEBI" id="CHEBI:134278"/>
    </ligand>
</feature>
<sequence>MIDFTPLYQRLDDTPLAPLAEALPGLLQQRFSARRHGDLPRWLAALEGLPSVQPSGVDLNAAAVTVGDAASVSPDTRQQIEAGLRQLMPWRKGPFSIHGVEIDTEWRSDWKWDRLKDHIQPLAGRRVLDVGCGSGYHCWRMAGAGDELTIGIDPSPLFVMQHQAVSHFLGAHGTFVLPLGIEHLPARLAAFDTVFSMGVLYHRRSPLDHLIELRDALRHGGELVLETLVIEGAAGASLMPEGRYAKMRNVWFIPSCATLALWLRRAGFRDIRLVNVDVTSTAEQRSTSWMQFESLADFLDAQAPGRTVEGYPAPRRAIFTATRP</sequence>
<dbReference type="CDD" id="cd02440">
    <property type="entry name" value="AdoMet_MTases"/>
    <property type="match status" value="1"/>
</dbReference>
<dbReference type="InterPro" id="IPR010017">
    <property type="entry name" value="CmoB"/>
</dbReference>
<dbReference type="NCBIfam" id="NF011650">
    <property type="entry name" value="PRK15068.1"/>
    <property type="match status" value="1"/>
</dbReference>
<reference evidence="4" key="1">
    <citation type="submission" date="2015-10" db="EMBL/GenBank/DDBJ databases">
        <title>Description of Candidatus Tenderia electrophaga gen. nov, sp. nov., an Uncultivated Electroautotroph from a Biocathode Enrichment.</title>
        <authorList>
            <person name="Eddie B.J."/>
            <person name="Malanoski A.P."/>
            <person name="Wang Z."/>
            <person name="Hall R.J."/>
            <person name="Oh S.D."/>
            <person name="Heiner C."/>
            <person name="Lin B."/>
            <person name="Strycharz-Glaven S.M."/>
        </authorList>
    </citation>
    <scope>NUCLEOTIDE SEQUENCE [LARGE SCALE GENOMIC DNA]</scope>
    <source>
        <strain evidence="4">NRL1</strain>
    </source>
</reference>
<feature type="binding site" evidence="3">
    <location>
        <position position="201"/>
    </location>
    <ligand>
        <name>carboxy-S-adenosyl-L-methionine</name>
        <dbReference type="ChEBI" id="CHEBI:134278"/>
    </ligand>
</feature>
<dbReference type="GO" id="GO:0008168">
    <property type="term" value="F:methyltransferase activity"/>
    <property type="evidence" value="ECO:0007669"/>
    <property type="project" value="UniProtKB-KW"/>
</dbReference>
<dbReference type="InterPro" id="IPR029063">
    <property type="entry name" value="SAM-dependent_MTases_sf"/>
</dbReference>
<dbReference type="Pfam" id="PF08003">
    <property type="entry name" value="Methyltransf_9"/>
    <property type="match status" value="1"/>
</dbReference>
<dbReference type="AlphaFoldDB" id="A0A0S2THA0"/>
<accession>A0A0S2THA0</accession>
<dbReference type="GO" id="GO:0032259">
    <property type="term" value="P:methylation"/>
    <property type="evidence" value="ECO:0007669"/>
    <property type="project" value="UniProtKB-KW"/>
</dbReference>
<comment type="similarity">
    <text evidence="3">Belongs to the class I-like SAM-binding methyltransferase superfamily. CmoB family.</text>
</comment>
<keyword evidence="5" id="KW-1185">Reference proteome</keyword>
<comment type="subunit">
    <text evidence="3">Homotetramer.</text>
</comment>
<evidence type="ECO:0000256" key="3">
    <source>
        <dbReference type="HAMAP-Rule" id="MF_01590"/>
    </source>
</evidence>
<dbReference type="EC" id="2.5.1.-" evidence="3"/>
<feature type="binding site" evidence="3">
    <location>
        <position position="131"/>
    </location>
    <ligand>
        <name>carboxy-S-adenosyl-L-methionine</name>
        <dbReference type="ChEBI" id="CHEBI:134278"/>
    </ligand>
</feature>
<dbReference type="GO" id="GO:0002098">
    <property type="term" value="P:tRNA wobble uridine modification"/>
    <property type="evidence" value="ECO:0007669"/>
    <property type="project" value="InterPro"/>
</dbReference>
<dbReference type="Gene3D" id="3.40.50.150">
    <property type="entry name" value="Vaccinia Virus protein VP39"/>
    <property type="match status" value="1"/>
</dbReference>
<comment type="catalytic activity">
    <reaction evidence="3">
        <text>carboxy-S-adenosyl-L-methionine + 5-hydroxyuridine(34) in tRNA = 5-carboxymethoxyuridine(34) in tRNA + S-adenosyl-L-homocysteine + H(+)</text>
        <dbReference type="Rhea" id="RHEA:52848"/>
        <dbReference type="Rhea" id="RHEA-COMP:13381"/>
        <dbReference type="Rhea" id="RHEA-COMP:13383"/>
        <dbReference type="ChEBI" id="CHEBI:15378"/>
        <dbReference type="ChEBI" id="CHEBI:57856"/>
        <dbReference type="ChEBI" id="CHEBI:134278"/>
        <dbReference type="ChEBI" id="CHEBI:136877"/>
        <dbReference type="ChEBI" id="CHEBI:136879"/>
    </reaction>
</comment>
<dbReference type="GO" id="GO:0016765">
    <property type="term" value="F:transferase activity, transferring alkyl or aryl (other than methyl) groups"/>
    <property type="evidence" value="ECO:0007669"/>
    <property type="project" value="UniProtKB-UniRule"/>
</dbReference>
<dbReference type="STRING" id="1748243.Tel_15770"/>
<evidence type="ECO:0000256" key="1">
    <source>
        <dbReference type="ARBA" id="ARBA00022679"/>
    </source>
</evidence>
<organism evidence="4 5">
    <name type="scientific">Candidatus Tenderia electrophaga</name>
    <dbReference type="NCBI Taxonomy" id="1748243"/>
    <lineage>
        <taxon>Bacteria</taxon>
        <taxon>Pseudomonadati</taxon>
        <taxon>Pseudomonadota</taxon>
        <taxon>Gammaproteobacteria</taxon>
        <taxon>Candidatus Tenderiales</taxon>
        <taxon>Candidatus Tenderiaceae</taxon>
        <taxon>Candidatus Tenderia</taxon>
    </lineage>
</organism>
<evidence type="ECO:0000256" key="2">
    <source>
        <dbReference type="ARBA" id="ARBA00022694"/>
    </source>
</evidence>
<protein>
    <recommendedName>
        <fullName evidence="3">tRNA U34 carboxymethyltransferase</fullName>
        <ecNumber evidence="3">2.5.1.-</ecNumber>
    </recommendedName>
</protein>